<comment type="subcellular location">
    <subcellularLocation>
        <location evidence="9">Mitochondrion</location>
    </subcellularLocation>
</comment>
<dbReference type="PANTHER" id="PTHR11815:SF10">
    <property type="entry name" value="SUCCINATE--COA LIGASE [GDP-FORMING] SUBUNIT BETA, MITOCHONDRIAL"/>
    <property type="match status" value="1"/>
</dbReference>
<feature type="coiled-coil region" evidence="10">
    <location>
        <begin position="200"/>
        <end position="227"/>
    </location>
</feature>
<dbReference type="EC" id="6.2.1.4" evidence="9"/>
<keyword evidence="10" id="KW-0175">Coiled coil</keyword>
<dbReference type="Gene3D" id="3.30.1490.20">
    <property type="entry name" value="ATP-grasp fold, A domain"/>
    <property type="match status" value="1"/>
</dbReference>
<dbReference type="InterPro" id="IPR034722">
    <property type="entry name" value="Succ_CoA_betaG_euk"/>
</dbReference>
<dbReference type="InterPro" id="IPR005811">
    <property type="entry name" value="SUCC_ACL_C"/>
</dbReference>
<dbReference type="PIRSF" id="PIRSF001554">
    <property type="entry name" value="SucCS_beta"/>
    <property type="match status" value="1"/>
</dbReference>
<dbReference type="Proteomes" id="UP000694941">
    <property type="component" value="Unplaced"/>
</dbReference>
<gene>
    <name evidence="14" type="primary">LOC106468482</name>
</gene>
<evidence type="ECO:0000313" key="14">
    <source>
        <dbReference type="RefSeq" id="XP_013784365.1"/>
    </source>
</evidence>
<dbReference type="GeneID" id="106468482"/>
<evidence type="ECO:0000256" key="1">
    <source>
        <dbReference type="ARBA" id="ARBA00005064"/>
    </source>
</evidence>
<dbReference type="InterPro" id="IPR016102">
    <property type="entry name" value="Succinyl-CoA_synth-like"/>
</dbReference>
<keyword evidence="6 9" id="KW-0460">Magnesium</keyword>
<feature type="domain" description="ATP-grasp fold succinyl-CoA synthetase-type" evidence="12">
    <location>
        <begin position="35"/>
        <end position="241"/>
    </location>
</feature>
<feature type="site" description="Important for substrate specificity" evidence="9">
    <location>
        <position position="75"/>
    </location>
</feature>
<dbReference type="Gene3D" id="3.30.470.20">
    <property type="entry name" value="ATP-grasp fold, B domain"/>
    <property type="match status" value="1"/>
</dbReference>
<keyword evidence="13" id="KW-1185">Reference proteome</keyword>
<proteinExistence type="inferred from homology"/>
<dbReference type="PANTHER" id="PTHR11815">
    <property type="entry name" value="SUCCINYL-COA SYNTHETASE BETA CHAIN"/>
    <property type="match status" value="1"/>
</dbReference>
<sequence length="427" mass="46606">MAALTRTTSLKISRGAFQFLRKQIPSCQVPVRRLNLHEYQSKQLMNDNGITVQRFKVADTLQQAEEISKTLNVREFVIKAQILAGGRGKGTFSSGLQGGVKLTTNPKEVTPIVEQMLGHKLVTKQTTANGVLVRKVMIAEALDIERETYLAVLMDRETSGPVIVASPAGGVDIEEVAQTNPELIFKESVDIVKGLSNEQARKLAENLEFKEELRDQAANQIKKLYELFLKVDATQVEINPFGETPDGRVVCFDAKINFDDNAMFRQKEIFAMEDSSESDPREVEATKYSINYIGMDGNIACLVNGAGLAMATMDIIKLYGGAPANFLDVGGGVQEDQVYHAFRILTQDTRVKAILVNIFGGIVNCATIANGITNACKSIGLKVPLVVRLEGTNVDEAKRILSESGLPITTANDLDDAAKKAVDSLPI</sequence>
<evidence type="ECO:0000259" key="12">
    <source>
        <dbReference type="Pfam" id="PF08442"/>
    </source>
</evidence>
<evidence type="ECO:0000256" key="3">
    <source>
        <dbReference type="ARBA" id="ARBA00022598"/>
    </source>
</evidence>
<keyword evidence="4 9" id="KW-0479">Metal-binding</keyword>
<evidence type="ECO:0000256" key="4">
    <source>
        <dbReference type="ARBA" id="ARBA00022723"/>
    </source>
</evidence>
<dbReference type="InterPro" id="IPR017866">
    <property type="entry name" value="Succ-CoA_synthase_bsu_CS"/>
</dbReference>
<dbReference type="NCBIfam" id="TIGR01016">
    <property type="entry name" value="sucCoAbeta"/>
    <property type="match status" value="1"/>
</dbReference>
<dbReference type="InterPro" id="IPR013650">
    <property type="entry name" value="ATP-grasp_succ-CoA_synth-type"/>
</dbReference>
<comment type="cofactor">
    <cofactor evidence="9">
        <name>Mg(2+)</name>
        <dbReference type="ChEBI" id="CHEBI:18420"/>
    </cofactor>
    <text evidence="9">Binds 1 Mg(2+) ion per subunit.</text>
</comment>
<evidence type="ECO:0000256" key="6">
    <source>
        <dbReference type="ARBA" id="ARBA00022842"/>
    </source>
</evidence>
<keyword evidence="3 9" id="KW-0436">Ligase</keyword>
<dbReference type="InterPro" id="IPR013815">
    <property type="entry name" value="ATP_grasp_subdomain_1"/>
</dbReference>
<dbReference type="HAMAP" id="MF_00558">
    <property type="entry name" value="Succ_CoA_beta"/>
    <property type="match status" value="1"/>
</dbReference>
<keyword evidence="2 9" id="KW-0816">Tricarboxylic acid cycle</keyword>
<organism evidence="13 14">
    <name type="scientific">Limulus polyphemus</name>
    <name type="common">Atlantic horseshoe crab</name>
    <dbReference type="NCBI Taxonomy" id="6850"/>
    <lineage>
        <taxon>Eukaryota</taxon>
        <taxon>Metazoa</taxon>
        <taxon>Ecdysozoa</taxon>
        <taxon>Arthropoda</taxon>
        <taxon>Chelicerata</taxon>
        <taxon>Merostomata</taxon>
        <taxon>Xiphosura</taxon>
        <taxon>Limulidae</taxon>
        <taxon>Limulus</taxon>
    </lineage>
</organism>
<keyword evidence="5 9" id="KW-0547">Nucleotide-binding</keyword>
<evidence type="ECO:0000256" key="2">
    <source>
        <dbReference type="ARBA" id="ARBA00022532"/>
    </source>
</evidence>
<comment type="catalytic activity">
    <reaction evidence="9">
        <text>GTP + succinate + CoA = succinyl-CoA + GDP + phosphate</text>
        <dbReference type="Rhea" id="RHEA:22120"/>
        <dbReference type="ChEBI" id="CHEBI:30031"/>
        <dbReference type="ChEBI" id="CHEBI:37565"/>
        <dbReference type="ChEBI" id="CHEBI:43474"/>
        <dbReference type="ChEBI" id="CHEBI:57287"/>
        <dbReference type="ChEBI" id="CHEBI:57292"/>
        <dbReference type="ChEBI" id="CHEBI:58189"/>
        <dbReference type="EC" id="6.2.1.4"/>
    </reaction>
</comment>
<feature type="binding site" evidence="9">
    <location>
        <position position="53"/>
    </location>
    <ligand>
        <name>GTP</name>
        <dbReference type="ChEBI" id="CHEBI:37565"/>
    </ligand>
</feature>
<dbReference type="SUPFAM" id="SSF52210">
    <property type="entry name" value="Succinyl-CoA synthetase domains"/>
    <property type="match status" value="1"/>
</dbReference>
<protein>
    <recommendedName>
        <fullName evidence="9">Succinate--CoA ligase [GDP-forming] subunit beta, mitochondrial</fullName>
        <ecNumber evidence="9">6.2.1.4</ecNumber>
    </recommendedName>
    <alternativeName>
        <fullName evidence="9">GTP-specific succinyl-CoA synthetase subunit beta</fullName>
        <shortName evidence="9">G-SCS</shortName>
        <shortName evidence="9">GTPSCS</shortName>
    </alternativeName>
    <alternativeName>
        <fullName evidence="9">Succinyl-CoA synthetase beta-G chain</fullName>
        <shortName evidence="9">SCS-betaG</shortName>
    </alternativeName>
</protein>
<evidence type="ECO:0000313" key="13">
    <source>
        <dbReference type="Proteomes" id="UP000694941"/>
    </source>
</evidence>
<dbReference type="HAMAP" id="MF_03221">
    <property type="entry name" value="Succ_CoA_betaG_euk"/>
    <property type="match status" value="1"/>
</dbReference>
<evidence type="ECO:0000256" key="10">
    <source>
        <dbReference type="SAM" id="Coils"/>
    </source>
</evidence>
<evidence type="ECO:0000256" key="8">
    <source>
        <dbReference type="ARBA" id="ARBA00023134"/>
    </source>
</evidence>
<dbReference type="PROSITE" id="PS01217">
    <property type="entry name" value="SUCCINYL_COA_LIG_3"/>
    <property type="match status" value="1"/>
</dbReference>
<evidence type="ECO:0000256" key="7">
    <source>
        <dbReference type="ARBA" id="ARBA00023128"/>
    </source>
</evidence>
<feature type="binding site" evidence="9">
    <location>
        <position position="304"/>
    </location>
    <ligand>
        <name>substrate</name>
        <note>ligand shared with subunit alpha</note>
    </ligand>
</feature>
<feature type="domain" description="ATP-citrate synthase/succinyl-CoA ligase C-terminal" evidence="11">
    <location>
        <begin position="302"/>
        <end position="422"/>
    </location>
</feature>
<dbReference type="Pfam" id="PF00549">
    <property type="entry name" value="Ligase_CoA"/>
    <property type="match status" value="1"/>
</dbReference>
<name>A0ABM1BLF6_LIMPO</name>
<feature type="binding site" evidence="9">
    <location>
        <position position="142"/>
    </location>
    <ligand>
        <name>GTP</name>
        <dbReference type="ChEBI" id="CHEBI:37565"/>
    </ligand>
</feature>
<reference evidence="14" key="1">
    <citation type="submission" date="2025-08" db="UniProtKB">
        <authorList>
            <consortium name="RefSeq"/>
        </authorList>
    </citation>
    <scope>IDENTIFICATION</scope>
    <source>
        <tissue evidence="14">Muscle</tissue>
    </source>
</reference>
<feature type="binding site" evidence="9">
    <location>
        <position position="253"/>
    </location>
    <ligand>
        <name>Mg(2+)</name>
        <dbReference type="ChEBI" id="CHEBI:18420"/>
    </ligand>
</feature>
<keyword evidence="8 9" id="KW-0342">GTP-binding</keyword>
<comment type="function">
    <text evidence="9">GTP-specific succinyl-CoA synthetase functions in the citric acid cycle (TCA), coupling the hydrolysis of succinyl-CoA to the synthesis of GTP and thus represents the only step of substrate-level phosphorylation in the TCA. The beta subunit provides nucleotide specificity of the enzyme and binds the substrate succinate, while the binding sites for coenzyme A and phosphate are found in the alpha subunit.</text>
</comment>
<comment type="similarity">
    <text evidence="9">Belongs to the succinate/malate CoA ligase beta subunit family. GTP-specific subunit beta subfamily.</text>
</comment>
<comment type="subunit">
    <text evidence="9">Heterodimer of an alpha and a beta subunit. The beta subunit determines specificity for GTP.</text>
</comment>
<dbReference type="SUPFAM" id="SSF56059">
    <property type="entry name" value="Glutathione synthetase ATP-binding domain-like"/>
    <property type="match status" value="1"/>
</dbReference>
<evidence type="ECO:0000256" key="9">
    <source>
        <dbReference type="HAMAP-Rule" id="MF_03221"/>
    </source>
</evidence>
<dbReference type="Gene3D" id="3.40.50.261">
    <property type="entry name" value="Succinyl-CoA synthetase domains"/>
    <property type="match status" value="1"/>
</dbReference>
<dbReference type="Pfam" id="PF08442">
    <property type="entry name" value="ATP-grasp_2"/>
    <property type="match status" value="1"/>
</dbReference>
<dbReference type="NCBIfam" id="NF001913">
    <property type="entry name" value="PRK00696.1"/>
    <property type="match status" value="1"/>
</dbReference>
<comment type="pathway">
    <text evidence="1 9">Carbohydrate metabolism; tricarboxylic acid cycle; succinate from succinyl-CoA (ligase route): step 1/1.</text>
</comment>
<feature type="binding site" evidence="9">
    <location>
        <position position="239"/>
    </location>
    <ligand>
        <name>Mg(2+)</name>
        <dbReference type="ChEBI" id="CHEBI:18420"/>
    </ligand>
</feature>
<accession>A0ABM1BLF6</accession>
<evidence type="ECO:0000259" key="11">
    <source>
        <dbReference type="Pfam" id="PF00549"/>
    </source>
</evidence>
<feature type="binding site" evidence="9">
    <location>
        <begin position="86"/>
        <end position="88"/>
    </location>
    <ligand>
        <name>GTP</name>
        <dbReference type="ChEBI" id="CHEBI:37565"/>
    </ligand>
</feature>
<keyword evidence="7 9" id="KW-0496">Mitochondrion</keyword>
<feature type="site" description="Important for substrate specificity" evidence="9">
    <location>
        <position position="143"/>
    </location>
</feature>
<evidence type="ECO:0000256" key="5">
    <source>
        <dbReference type="ARBA" id="ARBA00022741"/>
    </source>
</evidence>
<dbReference type="InterPro" id="IPR005809">
    <property type="entry name" value="Succ_CoA_ligase-like_bsu"/>
</dbReference>
<feature type="binding site" evidence="9">
    <location>
        <begin position="361"/>
        <end position="363"/>
    </location>
    <ligand>
        <name>substrate</name>
        <note>ligand shared with subunit alpha</note>
    </ligand>
</feature>
<dbReference type="RefSeq" id="XP_013784365.1">
    <property type="nucleotide sequence ID" value="XM_013928911.2"/>
</dbReference>